<dbReference type="GO" id="GO:0045121">
    <property type="term" value="C:membrane raft"/>
    <property type="evidence" value="ECO:0007669"/>
    <property type="project" value="TreeGrafter"/>
</dbReference>
<evidence type="ECO:0000313" key="3">
    <source>
        <dbReference type="EMBL" id="GMM35532.1"/>
    </source>
</evidence>
<evidence type="ECO:0000313" key="4">
    <source>
        <dbReference type="Proteomes" id="UP001360560"/>
    </source>
</evidence>
<feature type="region of interest" description="Disordered" evidence="1">
    <location>
        <begin position="225"/>
        <end position="275"/>
    </location>
</feature>
<dbReference type="GO" id="GO:0030866">
    <property type="term" value="P:cortical actin cytoskeleton organization"/>
    <property type="evidence" value="ECO:0007669"/>
    <property type="project" value="TreeGrafter"/>
</dbReference>
<feature type="transmembrane region" description="Helical" evidence="2">
    <location>
        <begin position="151"/>
        <end position="174"/>
    </location>
</feature>
<dbReference type="RefSeq" id="XP_064852532.1">
    <property type="nucleotide sequence ID" value="XM_064996460.1"/>
</dbReference>
<dbReference type="PANTHER" id="PTHR36414">
    <property type="entry name" value="PROTEIN SUR7"/>
    <property type="match status" value="1"/>
</dbReference>
<dbReference type="AlphaFoldDB" id="A0AAV5QL81"/>
<dbReference type="EMBL" id="BTFZ01000006">
    <property type="protein sequence ID" value="GMM35532.1"/>
    <property type="molecule type" value="Genomic_DNA"/>
</dbReference>
<dbReference type="GO" id="GO:0005938">
    <property type="term" value="C:cell cortex"/>
    <property type="evidence" value="ECO:0007669"/>
    <property type="project" value="TreeGrafter"/>
</dbReference>
<evidence type="ECO:0000256" key="2">
    <source>
        <dbReference type="SAM" id="Phobius"/>
    </source>
</evidence>
<dbReference type="GO" id="GO:0005886">
    <property type="term" value="C:plasma membrane"/>
    <property type="evidence" value="ECO:0007669"/>
    <property type="project" value="InterPro"/>
</dbReference>
<feature type="transmembrane region" description="Helical" evidence="2">
    <location>
        <begin position="117"/>
        <end position="139"/>
    </location>
</feature>
<comment type="caution">
    <text evidence="3">The sequence shown here is derived from an EMBL/GenBank/DDBJ whole genome shotgun (WGS) entry which is preliminary data.</text>
</comment>
<dbReference type="GO" id="GO:0031505">
    <property type="term" value="P:fungal-type cell wall organization"/>
    <property type="evidence" value="ECO:0007669"/>
    <property type="project" value="TreeGrafter"/>
</dbReference>
<keyword evidence="2" id="KW-0812">Transmembrane</keyword>
<feature type="transmembrane region" description="Helical" evidence="2">
    <location>
        <begin position="186"/>
        <end position="210"/>
    </location>
</feature>
<reference evidence="3 4" key="1">
    <citation type="journal article" date="2023" name="Elife">
        <title>Identification of key yeast species and microbe-microbe interactions impacting larval growth of Drosophila in the wild.</title>
        <authorList>
            <person name="Mure A."/>
            <person name="Sugiura Y."/>
            <person name="Maeda R."/>
            <person name="Honda K."/>
            <person name="Sakurai N."/>
            <person name="Takahashi Y."/>
            <person name="Watada M."/>
            <person name="Katoh T."/>
            <person name="Gotoh A."/>
            <person name="Gotoh Y."/>
            <person name="Taniguchi I."/>
            <person name="Nakamura K."/>
            <person name="Hayashi T."/>
            <person name="Katayama T."/>
            <person name="Uemura T."/>
            <person name="Hattori Y."/>
        </authorList>
    </citation>
    <scope>NUCLEOTIDE SEQUENCE [LARGE SCALE GENOMIC DNA]</scope>
    <source>
        <strain evidence="3 4">SC-9</strain>
    </source>
</reference>
<organism evidence="3 4">
    <name type="scientific">Saccharomycopsis crataegensis</name>
    <dbReference type="NCBI Taxonomy" id="43959"/>
    <lineage>
        <taxon>Eukaryota</taxon>
        <taxon>Fungi</taxon>
        <taxon>Dikarya</taxon>
        <taxon>Ascomycota</taxon>
        <taxon>Saccharomycotina</taxon>
        <taxon>Saccharomycetes</taxon>
        <taxon>Saccharomycopsidaceae</taxon>
        <taxon>Saccharomycopsis</taxon>
    </lineage>
</organism>
<dbReference type="GO" id="GO:0032185">
    <property type="term" value="P:septin cytoskeleton organization"/>
    <property type="evidence" value="ECO:0007669"/>
    <property type="project" value="TreeGrafter"/>
</dbReference>
<dbReference type="PANTHER" id="PTHR36414:SF1">
    <property type="entry name" value="PROTEIN SUR7"/>
    <property type="match status" value="1"/>
</dbReference>
<dbReference type="GO" id="GO:0006897">
    <property type="term" value="P:endocytosis"/>
    <property type="evidence" value="ECO:0007669"/>
    <property type="project" value="TreeGrafter"/>
</dbReference>
<accession>A0AAV5QL81</accession>
<dbReference type="InterPro" id="IPR009571">
    <property type="entry name" value="SUR7/Rim9-like_fungi"/>
</dbReference>
<evidence type="ECO:0000256" key="1">
    <source>
        <dbReference type="SAM" id="MobiDB-lite"/>
    </source>
</evidence>
<protein>
    <submittedName>
        <fullName evidence="3">Sur7 protein</fullName>
    </submittedName>
</protein>
<gene>
    <name evidence="3" type="ORF">DASC09_028570</name>
</gene>
<name>A0AAV5QL81_9ASCO</name>
<keyword evidence="4" id="KW-1185">Reference proteome</keyword>
<keyword evidence="2" id="KW-1133">Transmembrane helix</keyword>
<dbReference type="Proteomes" id="UP001360560">
    <property type="component" value="Unassembled WGS sequence"/>
</dbReference>
<dbReference type="Pfam" id="PF06687">
    <property type="entry name" value="SUR7"/>
    <property type="match status" value="1"/>
</dbReference>
<proteinExistence type="predicted"/>
<keyword evidence="2" id="KW-0472">Membrane</keyword>
<dbReference type="GeneID" id="90073511"/>
<feature type="transmembrane region" description="Helical" evidence="2">
    <location>
        <begin position="12"/>
        <end position="32"/>
    </location>
</feature>
<sequence>MVPNRFHIRSGVVALIFSAAATLFLFFIILSGSSKNPSTPLNRFYWVEADTSSISGAPARTRWTYWGVCEQINSHTKNCTGLGPAVPISPVNNFQTEDGVPSYFINNKNSLYYLSRVGWGLLFVTLAFSVICVILASVTICSHHAQALTSFFSLGATIFNFGAAALLTAAIAMTKKHFSNSSIGSILMGFLWTSAVCNLITLVATFGSFVREYYRRSKAGLGTDESMFTNEPKKSVSTNVPLPDQSGVGAGVGPSTSQPVAYENPYGTNEAPAEQPAAKSRAIKFFSIKKNKKLEEEI</sequence>